<dbReference type="EMBL" id="CBBD010000045">
    <property type="protein sequence ID" value="CDA10739.1"/>
    <property type="molecule type" value="Genomic_DNA"/>
</dbReference>
<accession>R5XEB3</accession>
<protein>
    <submittedName>
        <fullName evidence="5">Sugar-binding domain protein</fullName>
    </submittedName>
</protein>
<dbReference type="PROSITE" id="PS00356">
    <property type="entry name" value="HTH_LACI_1"/>
    <property type="match status" value="1"/>
</dbReference>
<keyword evidence="1" id="KW-0805">Transcription regulation</keyword>
<dbReference type="SUPFAM" id="SSF47413">
    <property type="entry name" value="lambda repressor-like DNA-binding domains"/>
    <property type="match status" value="1"/>
</dbReference>
<dbReference type="AlphaFoldDB" id="R5XEB3"/>
<name>R5XEB3_9FIRM</name>
<reference evidence="5" key="1">
    <citation type="submission" date="2012-11" db="EMBL/GenBank/DDBJ databases">
        <title>Dependencies among metagenomic species, viruses, plasmids and units of genetic variation.</title>
        <authorList>
            <person name="Nielsen H.B."/>
            <person name="Almeida M."/>
            <person name="Juncker A.S."/>
            <person name="Rasmussen S."/>
            <person name="Li J."/>
            <person name="Sunagawa S."/>
            <person name="Plichta D."/>
            <person name="Gautier L."/>
            <person name="Le Chatelier E."/>
            <person name="Peletier E."/>
            <person name="Bonde I."/>
            <person name="Nielsen T."/>
            <person name="Manichanh C."/>
            <person name="Arumugam M."/>
            <person name="Batto J."/>
            <person name="Santos M.B.Q.D."/>
            <person name="Blom N."/>
            <person name="Borruel N."/>
            <person name="Burgdorf K.S."/>
            <person name="Boumezbeur F."/>
            <person name="Casellas F."/>
            <person name="Dore J."/>
            <person name="Guarner F."/>
            <person name="Hansen T."/>
            <person name="Hildebrand F."/>
            <person name="Kaas R.S."/>
            <person name="Kennedy S."/>
            <person name="Kristiansen K."/>
            <person name="Kultima J.R."/>
            <person name="Leonard P."/>
            <person name="Levenez F."/>
            <person name="Lund O."/>
            <person name="Moumen B."/>
            <person name="Le Paslier D."/>
            <person name="Pons N."/>
            <person name="Pedersen O."/>
            <person name="Prifti E."/>
            <person name="Qin J."/>
            <person name="Raes J."/>
            <person name="Tap J."/>
            <person name="Tims S."/>
            <person name="Ussery D.W."/>
            <person name="Yamada T."/>
            <person name="MetaHit consortium"/>
            <person name="Renault P."/>
            <person name="Sicheritz-Ponten T."/>
            <person name="Bork P."/>
            <person name="Wang J."/>
            <person name="Brunak S."/>
            <person name="Ehrlich S.D."/>
        </authorList>
    </citation>
    <scope>NUCLEOTIDE SEQUENCE [LARGE SCALE GENOMIC DNA]</scope>
</reference>
<dbReference type="Pfam" id="PF00532">
    <property type="entry name" value="Peripla_BP_1"/>
    <property type="match status" value="1"/>
</dbReference>
<feature type="domain" description="HTH lacI-type" evidence="4">
    <location>
        <begin position="98"/>
        <end position="151"/>
    </location>
</feature>
<dbReference type="PROSITE" id="PS50932">
    <property type="entry name" value="HTH_LACI_2"/>
    <property type="match status" value="1"/>
</dbReference>
<dbReference type="CDD" id="cd01542">
    <property type="entry name" value="PBP1_TreR-like"/>
    <property type="match status" value="1"/>
</dbReference>
<dbReference type="Gene3D" id="3.40.50.2300">
    <property type="match status" value="2"/>
</dbReference>
<dbReference type="PANTHER" id="PTHR30146">
    <property type="entry name" value="LACI-RELATED TRANSCRIPTIONAL REPRESSOR"/>
    <property type="match status" value="1"/>
</dbReference>
<dbReference type="InterPro" id="IPR001761">
    <property type="entry name" value="Peripla_BP/Lac1_sug-bd_dom"/>
</dbReference>
<evidence type="ECO:0000256" key="3">
    <source>
        <dbReference type="ARBA" id="ARBA00023163"/>
    </source>
</evidence>
<evidence type="ECO:0000256" key="2">
    <source>
        <dbReference type="ARBA" id="ARBA00023125"/>
    </source>
</evidence>
<dbReference type="CDD" id="cd01392">
    <property type="entry name" value="HTH_LacI"/>
    <property type="match status" value="1"/>
</dbReference>
<dbReference type="Gene3D" id="1.10.260.40">
    <property type="entry name" value="lambda repressor-like DNA-binding domains"/>
    <property type="match status" value="1"/>
</dbReference>
<organism evidence="5 6">
    <name type="scientific">Intestinibacter bartlettii CAG:1329</name>
    <dbReference type="NCBI Taxonomy" id="1263063"/>
    <lineage>
        <taxon>Bacteria</taxon>
        <taxon>Bacillati</taxon>
        <taxon>Bacillota</taxon>
        <taxon>Clostridia</taxon>
        <taxon>Peptostreptococcales</taxon>
        <taxon>Peptostreptococcaceae</taxon>
        <taxon>Intestinibacter</taxon>
    </lineage>
</organism>
<dbReference type="GO" id="GO:0003700">
    <property type="term" value="F:DNA-binding transcription factor activity"/>
    <property type="evidence" value="ECO:0007669"/>
    <property type="project" value="TreeGrafter"/>
</dbReference>
<sequence length="424" mass="47210">MATGMCIGMCLGVALSTTGLFSMSYGASFGMLIGMVVGMCINSQKLSTVDNFLEFIFSRIDLLKKYFCIGTMLIVIKKSDAKIFFVLILNLEGSVEKININEIAKLAGVSRATVSRYLNNGYVSEEKRNIIAKVIEDTGYIPSAQARILRTKKSKLIGVIIPKLDSQSISREILGINEALSKEGYQIILADTFNNEHKELEYLKVLQNNQVDGIILIATVFTKQHKKLLQELSIPVVIVGQYLKGYSCIYNDDYNAAKDITKELIKDNRKNPGYIGVNLDDESAGSGRYNGYIDAIKEYGIDINKNNMKIAKFNMEDGYLKTKELFLENPNIDALFCATDNIAVGAMQYLKECGKKIPEDISIVGFGHTNISKVVEPKLTTVHFHYKTSGIEAANIIMNMIENGDKIIRDIKMGYEIIVQESTN</sequence>
<dbReference type="Proteomes" id="UP000017980">
    <property type="component" value="Unassembled WGS sequence"/>
</dbReference>
<evidence type="ECO:0000259" key="4">
    <source>
        <dbReference type="PROSITE" id="PS50932"/>
    </source>
</evidence>
<evidence type="ECO:0000256" key="1">
    <source>
        <dbReference type="ARBA" id="ARBA00023015"/>
    </source>
</evidence>
<keyword evidence="3" id="KW-0804">Transcription</keyword>
<evidence type="ECO:0000313" key="6">
    <source>
        <dbReference type="Proteomes" id="UP000017980"/>
    </source>
</evidence>
<dbReference type="PANTHER" id="PTHR30146:SF154">
    <property type="entry name" value="TRANSCRIPTION REGULATOR, MEMBER OF GALR FAMILY"/>
    <property type="match status" value="1"/>
</dbReference>
<dbReference type="InterPro" id="IPR028082">
    <property type="entry name" value="Peripla_BP_I"/>
</dbReference>
<dbReference type="GO" id="GO:0000976">
    <property type="term" value="F:transcription cis-regulatory region binding"/>
    <property type="evidence" value="ECO:0007669"/>
    <property type="project" value="TreeGrafter"/>
</dbReference>
<dbReference type="SMART" id="SM00354">
    <property type="entry name" value="HTH_LACI"/>
    <property type="match status" value="1"/>
</dbReference>
<dbReference type="InterPro" id="IPR010982">
    <property type="entry name" value="Lambda_DNA-bd_dom_sf"/>
</dbReference>
<gene>
    <name evidence="5" type="ORF">BN488_00105</name>
</gene>
<dbReference type="RefSeq" id="WP_022070642.1">
    <property type="nucleotide sequence ID" value="NZ_HF999303.1"/>
</dbReference>
<evidence type="ECO:0000313" key="5">
    <source>
        <dbReference type="EMBL" id="CDA10739.1"/>
    </source>
</evidence>
<dbReference type="InterPro" id="IPR000843">
    <property type="entry name" value="HTH_LacI"/>
</dbReference>
<dbReference type="Pfam" id="PF00356">
    <property type="entry name" value="LacI"/>
    <property type="match status" value="1"/>
</dbReference>
<dbReference type="SUPFAM" id="SSF53822">
    <property type="entry name" value="Periplasmic binding protein-like I"/>
    <property type="match status" value="1"/>
</dbReference>
<comment type="caution">
    <text evidence="5">The sequence shown here is derived from an EMBL/GenBank/DDBJ whole genome shotgun (WGS) entry which is preliminary data.</text>
</comment>
<keyword evidence="2" id="KW-0238">DNA-binding</keyword>
<proteinExistence type="predicted"/>